<evidence type="ECO:0000259" key="2">
    <source>
        <dbReference type="PROSITE" id="PS50887"/>
    </source>
</evidence>
<name>A0A4R5WVK0_9MYCO</name>
<dbReference type="PROSITE" id="PS50887">
    <property type="entry name" value="GGDEF"/>
    <property type="match status" value="1"/>
</dbReference>
<dbReference type="CDD" id="cd01949">
    <property type="entry name" value="GGDEF"/>
    <property type="match status" value="1"/>
</dbReference>
<dbReference type="InterPro" id="IPR050469">
    <property type="entry name" value="Diguanylate_Cyclase"/>
</dbReference>
<dbReference type="InterPro" id="IPR029787">
    <property type="entry name" value="Nucleotide_cyclase"/>
</dbReference>
<evidence type="ECO:0000256" key="1">
    <source>
        <dbReference type="SAM" id="Phobius"/>
    </source>
</evidence>
<keyword evidence="3" id="KW-0808">Transferase</keyword>
<comment type="caution">
    <text evidence="3">The sequence shown here is derived from an EMBL/GenBank/DDBJ whole genome shotgun (WGS) entry which is preliminary data.</text>
</comment>
<keyword evidence="1" id="KW-0812">Transmembrane</keyword>
<gene>
    <name evidence="3" type="ORF">QXL92_00615</name>
</gene>
<evidence type="ECO:0000313" key="3">
    <source>
        <dbReference type="EMBL" id="MDP7733259.1"/>
    </source>
</evidence>
<dbReference type="PANTHER" id="PTHR45138">
    <property type="entry name" value="REGULATORY COMPONENTS OF SENSORY TRANSDUCTION SYSTEM"/>
    <property type="match status" value="1"/>
</dbReference>
<feature type="transmembrane region" description="Helical" evidence="1">
    <location>
        <begin position="174"/>
        <end position="196"/>
    </location>
</feature>
<proteinExistence type="predicted"/>
<dbReference type="SUPFAM" id="SSF55073">
    <property type="entry name" value="Nucleotide cyclase"/>
    <property type="match status" value="1"/>
</dbReference>
<dbReference type="EMBL" id="JAUFSA010000001">
    <property type="protein sequence ID" value="MDP7733259.1"/>
    <property type="molecule type" value="Genomic_DNA"/>
</dbReference>
<dbReference type="InterPro" id="IPR000160">
    <property type="entry name" value="GGDEF_dom"/>
</dbReference>
<accession>A0A4R5WVK0</accession>
<feature type="transmembrane region" description="Helical" evidence="1">
    <location>
        <begin position="71"/>
        <end position="92"/>
    </location>
</feature>
<dbReference type="Proteomes" id="UP001229081">
    <property type="component" value="Unassembled WGS sequence"/>
</dbReference>
<dbReference type="InterPro" id="IPR043128">
    <property type="entry name" value="Rev_trsase/Diguanyl_cyclase"/>
</dbReference>
<dbReference type="RefSeq" id="WP_133435735.1">
    <property type="nucleotide sequence ID" value="NZ_JAUFSA010000001.1"/>
</dbReference>
<dbReference type="GO" id="GO:0043709">
    <property type="term" value="P:cell adhesion involved in single-species biofilm formation"/>
    <property type="evidence" value="ECO:0007669"/>
    <property type="project" value="TreeGrafter"/>
</dbReference>
<protein>
    <submittedName>
        <fullName evidence="3">GGDEF domain-containing protein</fullName>
        <ecNumber evidence="3">2.7.7.65</ecNumber>
    </submittedName>
</protein>
<dbReference type="PANTHER" id="PTHR45138:SF9">
    <property type="entry name" value="DIGUANYLATE CYCLASE DGCM-RELATED"/>
    <property type="match status" value="1"/>
</dbReference>
<dbReference type="EC" id="2.7.7.65" evidence="3"/>
<keyword evidence="1" id="KW-0472">Membrane</keyword>
<dbReference type="SMART" id="SM00267">
    <property type="entry name" value="GGDEF"/>
    <property type="match status" value="1"/>
</dbReference>
<dbReference type="Pfam" id="PF00990">
    <property type="entry name" value="GGDEF"/>
    <property type="match status" value="1"/>
</dbReference>
<feature type="transmembrane region" description="Helical" evidence="1">
    <location>
        <begin position="148"/>
        <end position="168"/>
    </location>
</feature>
<dbReference type="GO" id="GO:0052621">
    <property type="term" value="F:diguanylate cyclase activity"/>
    <property type="evidence" value="ECO:0007669"/>
    <property type="project" value="UniProtKB-EC"/>
</dbReference>
<sequence length="368" mass="39468">MLWWKRYDQPSGAMILRLPLWWRRPDHFDWVTTFLRQRKLIRSAQMILAIVSASAAWVPLSVLATQRRPSAVAWIISAVAVVFSIGSTYFWLTHWPTRRQSQFAAVTGMLSAGGWSVVQPNPTLAALACTALAVTGGYIALFHNLRLLVLNSLVAMVAATDSMLRLAGASDSTAAVTAFWLICFPNFSVPLIIWGMSQAVESYVQRAQQDPLTGLLNRRAFAEAVAARLVNHPAAHTCLSVMMVDLDNFKHINDTHGHAAGDRLLQAVAELLRDQSPPEAIICRAGGEEFLLAATCTPEGVAALAPPLCRSIAKHPSGITASIGTASADLGSLGAPGGGASLDELIAAADRAMYAAKRRGGNQACDFG</sequence>
<dbReference type="GO" id="GO:0005886">
    <property type="term" value="C:plasma membrane"/>
    <property type="evidence" value="ECO:0007669"/>
    <property type="project" value="TreeGrafter"/>
</dbReference>
<dbReference type="GO" id="GO:1902201">
    <property type="term" value="P:negative regulation of bacterial-type flagellum-dependent cell motility"/>
    <property type="evidence" value="ECO:0007669"/>
    <property type="project" value="TreeGrafter"/>
</dbReference>
<evidence type="ECO:0000313" key="4">
    <source>
        <dbReference type="Proteomes" id="UP001229081"/>
    </source>
</evidence>
<dbReference type="NCBIfam" id="TIGR00254">
    <property type="entry name" value="GGDEF"/>
    <property type="match status" value="1"/>
</dbReference>
<feature type="domain" description="GGDEF" evidence="2">
    <location>
        <begin position="237"/>
        <end position="368"/>
    </location>
</feature>
<feature type="transmembrane region" description="Helical" evidence="1">
    <location>
        <begin position="124"/>
        <end position="141"/>
    </location>
</feature>
<dbReference type="Gene3D" id="3.30.70.270">
    <property type="match status" value="1"/>
</dbReference>
<dbReference type="AlphaFoldDB" id="A0A4R5WVK0"/>
<keyword evidence="3" id="KW-0548">Nucleotidyltransferase</keyword>
<keyword evidence="1" id="KW-1133">Transmembrane helix</keyword>
<reference evidence="3" key="1">
    <citation type="submission" date="2023-06" db="EMBL/GenBank/DDBJ databases">
        <title>Identification of two novel mycobacterium reveal diversities and complexities of Mycobacterium gordonae clade.</title>
        <authorList>
            <person name="Matsumoto Y."/>
            <person name="Nakamura S."/>
            <person name="Motooka D."/>
            <person name="Fukushima K."/>
        </authorList>
    </citation>
    <scope>NUCLEOTIDE SEQUENCE</scope>
    <source>
        <strain evidence="3">TY812</strain>
    </source>
</reference>
<feature type="transmembrane region" description="Helical" evidence="1">
    <location>
        <begin position="46"/>
        <end position="65"/>
    </location>
</feature>
<organism evidence="3 4">
    <name type="scientific">Mycobacterium paragordonae</name>
    <dbReference type="NCBI Taxonomy" id="1389713"/>
    <lineage>
        <taxon>Bacteria</taxon>
        <taxon>Bacillati</taxon>
        <taxon>Actinomycetota</taxon>
        <taxon>Actinomycetes</taxon>
        <taxon>Mycobacteriales</taxon>
        <taxon>Mycobacteriaceae</taxon>
        <taxon>Mycobacterium</taxon>
    </lineage>
</organism>